<accession>A0ABQ7PB24</accession>
<protein>
    <submittedName>
        <fullName evidence="1">Uncharacterized protein</fullName>
    </submittedName>
</protein>
<proteinExistence type="predicted"/>
<dbReference type="EMBL" id="SRPR01000142">
    <property type="protein sequence ID" value="KAG5958623.1"/>
    <property type="molecule type" value="Genomic_DNA"/>
</dbReference>
<comment type="caution">
    <text evidence="1">The sequence shown here is derived from an EMBL/GenBank/DDBJ whole genome shotgun (WGS) entry which is preliminary data.</text>
</comment>
<organism evidence="1 2">
    <name type="scientific">Claviceps arundinis</name>
    <dbReference type="NCBI Taxonomy" id="1623583"/>
    <lineage>
        <taxon>Eukaryota</taxon>
        <taxon>Fungi</taxon>
        <taxon>Dikarya</taxon>
        <taxon>Ascomycota</taxon>
        <taxon>Pezizomycotina</taxon>
        <taxon>Sordariomycetes</taxon>
        <taxon>Hypocreomycetidae</taxon>
        <taxon>Hypocreales</taxon>
        <taxon>Clavicipitaceae</taxon>
        <taxon>Claviceps</taxon>
    </lineage>
</organism>
<name>A0ABQ7PB24_9HYPO</name>
<sequence length="50" mass="5883">MHSSPNVPEEPVLYDPDGRHREIFEALTQDTYVYCRVKRRGRRGNRLAPV</sequence>
<keyword evidence="2" id="KW-1185">Reference proteome</keyword>
<dbReference type="Proteomes" id="UP000742024">
    <property type="component" value="Unassembled WGS sequence"/>
</dbReference>
<gene>
    <name evidence="1" type="ORF">E4U57_001221</name>
</gene>
<evidence type="ECO:0000313" key="1">
    <source>
        <dbReference type="EMBL" id="KAG5958623.1"/>
    </source>
</evidence>
<reference evidence="1 2" key="1">
    <citation type="journal article" date="2020" name="bioRxiv">
        <title>Whole genome comparisons of ergot fungi reveals the divergence and evolution of species within the genus Claviceps are the result of varying mechanisms driving genome evolution and host range expansion.</title>
        <authorList>
            <person name="Wyka S.A."/>
            <person name="Mondo S.J."/>
            <person name="Liu M."/>
            <person name="Dettman J."/>
            <person name="Nalam V."/>
            <person name="Broders K.D."/>
        </authorList>
    </citation>
    <scope>NUCLEOTIDE SEQUENCE [LARGE SCALE GENOMIC DNA]</scope>
    <source>
        <strain evidence="1 2">LM583</strain>
    </source>
</reference>
<evidence type="ECO:0000313" key="2">
    <source>
        <dbReference type="Proteomes" id="UP000742024"/>
    </source>
</evidence>